<dbReference type="EC" id="3.1.1.96" evidence="2"/>
<protein>
    <recommendedName>
        <fullName evidence="2">D-aminoacyl-tRNA deacylase</fullName>
        <shortName evidence="2">DTD</shortName>
        <ecNumber evidence="2">3.1.1.96</ecNumber>
    </recommendedName>
    <alternativeName>
        <fullName evidence="2">Gly-tRNA(Ala) deacylase</fullName>
        <ecNumber evidence="2">3.1.1.-</ecNumber>
    </alternativeName>
</protein>
<dbReference type="FunFam" id="3.50.80.10:FF:000001">
    <property type="entry name" value="D-aminoacyl-tRNA deacylase"/>
    <property type="match status" value="1"/>
</dbReference>
<dbReference type="HAMAP" id="MF_00518">
    <property type="entry name" value="Deacylase_Dtd"/>
    <property type="match status" value="1"/>
</dbReference>
<keyword evidence="2" id="KW-0820">tRNA-binding</keyword>
<dbReference type="AlphaFoldDB" id="A0A1I2KEF6"/>
<dbReference type="PANTHER" id="PTHR10472">
    <property type="entry name" value="D-TYROSYL-TRNA TYR DEACYLASE"/>
    <property type="match status" value="1"/>
</dbReference>
<dbReference type="STRING" id="201973.SAMN04488025_101158"/>
<comment type="catalytic activity">
    <reaction evidence="2">
        <text>a D-aminoacyl-tRNA + H2O = a tRNA + a D-alpha-amino acid + H(+)</text>
        <dbReference type="Rhea" id="RHEA:13953"/>
        <dbReference type="Rhea" id="RHEA-COMP:10123"/>
        <dbReference type="Rhea" id="RHEA-COMP:10124"/>
        <dbReference type="ChEBI" id="CHEBI:15377"/>
        <dbReference type="ChEBI" id="CHEBI:15378"/>
        <dbReference type="ChEBI" id="CHEBI:59871"/>
        <dbReference type="ChEBI" id="CHEBI:78442"/>
        <dbReference type="ChEBI" id="CHEBI:79333"/>
        <dbReference type="EC" id="3.1.1.96"/>
    </reaction>
</comment>
<dbReference type="GO" id="GO:0051500">
    <property type="term" value="F:D-tyrosyl-tRNA(Tyr) deacylase activity"/>
    <property type="evidence" value="ECO:0007669"/>
    <property type="project" value="TreeGrafter"/>
</dbReference>
<gene>
    <name evidence="2" type="primary">dtd</name>
    <name evidence="3" type="ORF">SAMN04488025_101158</name>
</gene>
<dbReference type="PANTHER" id="PTHR10472:SF5">
    <property type="entry name" value="D-AMINOACYL-TRNA DEACYLASE 1"/>
    <property type="match status" value="1"/>
</dbReference>
<dbReference type="GO" id="GO:0019478">
    <property type="term" value="P:D-amino acid catabolic process"/>
    <property type="evidence" value="ECO:0007669"/>
    <property type="project" value="UniProtKB-UniRule"/>
</dbReference>
<dbReference type="Pfam" id="PF02580">
    <property type="entry name" value="Tyr_Deacylase"/>
    <property type="match status" value="1"/>
</dbReference>
<accession>A0A1I2KEF6</accession>
<organism evidence="3 4">
    <name type="scientific">Planifilum fulgidum</name>
    <dbReference type="NCBI Taxonomy" id="201973"/>
    <lineage>
        <taxon>Bacteria</taxon>
        <taxon>Bacillati</taxon>
        <taxon>Bacillota</taxon>
        <taxon>Bacilli</taxon>
        <taxon>Bacillales</taxon>
        <taxon>Thermoactinomycetaceae</taxon>
        <taxon>Planifilum</taxon>
    </lineage>
</organism>
<evidence type="ECO:0000256" key="1">
    <source>
        <dbReference type="ARBA" id="ARBA00009673"/>
    </source>
</evidence>
<dbReference type="NCBIfam" id="TIGR00256">
    <property type="entry name" value="D-aminoacyl-tRNA deacylase"/>
    <property type="match status" value="1"/>
</dbReference>
<dbReference type="GO" id="GO:0106026">
    <property type="term" value="F:Gly-tRNA(Ala) deacylase activity"/>
    <property type="evidence" value="ECO:0007669"/>
    <property type="project" value="UniProtKB-UniRule"/>
</dbReference>
<dbReference type="Gene3D" id="3.50.80.10">
    <property type="entry name" value="D-tyrosyl-tRNA(Tyr) deacylase"/>
    <property type="match status" value="1"/>
</dbReference>
<evidence type="ECO:0000313" key="3">
    <source>
        <dbReference type="EMBL" id="SFF64590.1"/>
    </source>
</evidence>
<dbReference type="CDD" id="cd00563">
    <property type="entry name" value="Dtyr_deacylase"/>
    <property type="match status" value="1"/>
</dbReference>
<sequence length="178" mass="19725">MLIPASFCLGRFSPLHNHVEKEEETLRIVLQRAKDARVTVDGRVTGAIDRGLVLLVGFAEGDGEEDLRYLAEKVVNLRIFEDEQGKMNRSLLDVGGGILSVSQFTLYGDCRKGRRPSFTAAAAPEIASRLYDRFNELLRSHGVKVETGIFGAMMQVSFTNDGPVTLILESRENGRIRA</sequence>
<dbReference type="EMBL" id="FOOK01000001">
    <property type="protein sequence ID" value="SFF64590.1"/>
    <property type="molecule type" value="Genomic_DNA"/>
</dbReference>
<comment type="catalytic activity">
    <reaction evidence="2">
        <text>glycyl-tRNA(Ala) + H2O = tRNA(Ala) + glycine + H(+)</text>
        <dbReference type="Rhea" id="RHEA:53744"/>
        <dbReference type="Rhea" id="RHEA-COMP:9657"/>
        <dbReference type="Rhea" id="RHEA-COMP:13640"/>
        <dbReference type="ChEBI" id="CHEBI:15377"/>
        <dbReference type="ChEBI" id="CHEBI:15378"/>
        <dbReference type="ChEBI" id="CHEBI:57305"/>
        <dbReference type="ChEBI" id="CHEBI:78442"/>
        <dbReference type="ChEBI" id="CHEBI:78522"/>
    </reaction>
</comment>
<dbReference type="EC" id="3.1.1.-" evidence="2"/>
<keyword evidence="2" id="KW-0963">Cytoplasm</keyword>
<comment type="function">
    <text evidence="2">An aminoacyl-tRNA editing enzyme that deacylates mischarged D-aminoacyl-tRNAs. Also deacylates mischarged glycyl-tRNA(Ala), protecting cells against glycine mischarging by AlaRS. Acts via tRNA-based rather than protein-based catalysis; rejects L-amino acids rather than detecting D-amino acids in the active site. By recycling D-aminoacyl-tRNA to D-amino acids and free tRNA molecules, this enzyme counteracts the toxicity associated with the formation of D-aminoacyl-tRNA entities in vivo and helps enforce protein L-homochirality.</text>
</comment>
<evidence type="ECO:0000256" key="2">
    <source>
        <dbReference type="HAMAP-Rule" id="MF_00518"/>
    </source>
</evidence>
<proteinExistence type="inferred from homology"/>
<dbReference type="Proteomes" id="UP000198661">
    <property type="component" value="Unassembled WGS sequence"/>
</dbReference>
<reference evidence="3 4" key="1">
    <citation type="submission" date="2016-10" db="EMBL/GenBank/DDBJ databases">
        <authorList>
            <person name="de Groot N.N."/>
        </authorList>
    </citation>
    <scope>NUCLEOTIDE SEQUENCE [LARGE SCALE GENOMIC DNA]</scope>
    <source>
        <strain evidence="3 4">DSM 44945</strain>
    </source>
</reference>
<evidence type="ECO:0000313" key="4">
    <source>
        <dbReference type="Proteomes" id="UP000198661"/>
    </source>
</evidence>
<dbReference type="GO" id="GO:0005737">
    <property type="term" value="C:cytoplasm"/>
    <property type="evidence" value="ECO:0007669"/>
    <property type="project" value="UniProtKB-SubCell"/>
</dbReference>
<dbReference type="GO" id="GO:0000049">
    <property type="term" value="F:tRNA binding"/>
    <property type="evidence" value="ECO:0007669"/>
    <property type="project" value="UniProtKB-UniRule"/>
</dbReference>
<dbReference type="InterPro" id="IPR003732">
    <property type="entry name" value="Daa-tRNA_deacyls_DTD"/>
</dbReference>
<dbReference type="SUPFAM" id="SSF69500">
    <property type="entry name" value="DTD-like"/>
    <property type="match status" value="1"/>
</dbReference>
<comment type="similarity">
    <text evidence="1 2">Belongs to the DTD family.</text>
</comment>
<feature type="short sequence motif" description="Gly-cisPro motif, important for rejection of L-amino acids" evidence="2">
    <location>
        <begin position="162"/>
        <end position="163"/>
    </location>
</feature>
<keyword evidence="2" id="KW-0694">RNA-binding</keyword>
<comment type="domain">
    <text evidence="2">A Gly-cisPro motif from one monomer fits into the active site of the other monomer to allow specific chiral rejection of L-amino acids.</text>
</comment>
<comment type="subunit">
    <text evidence="2">Homodimer.</text>
</comment>
<keyword evidence="4" id="KW-1185">Reference proteome</keyword>
<keyword evidence="2" id="KW-0378">Hydrolase</keyword>
<comment type="subcellular location">
    <subcellularLocation>
        <location evidence="2">Cytoplasm</location>
    </subcellularLocation>
</comment>
<dbReference type="InterPro" id="IPR023509">
    <property type="entry name" value="DTD-like_sf"/>
</dbReference>
<dbReference type="GO" id="GO:0043908">
    <property type="term" value="F:Ser(Gly)-tRNA(Ala) hydrolase activity"/>
    <property type="evidence" value="ECO:0007669"/>
    <property type="project" value="UniProtKB-UniRule"/>
</dbReference>
<name>A0A1I2KEF6_9BACL</name>